<dbReference type="Pfam" id="PF02746">
    <property type="entry name" value="MR_MLE_N"/>
    <property type="match status" value="1"/>
</dbReference>
<dbReference type="PANTHER" id="PTHR48080">
    <property type="entry name" value="D-GALACTONATE DEHYDRATASE-RELATED"/>
    <property type="match status" value="1"/>
</dbReference>
<evidence type="ECO:0000313" key="3">
    <source>
        <dbReference type="EMBL" id="CAA9295371.1"/>
    </source>
</evidence>
<dbReference type="EMBL" id="CADCTC010000267">
    <property type="protein sequence ID" value="CAA9295371.1"/>
    <property type="molecule type" value="Genomic_DNA"/>
</dbReference>
<dbReference type="InterPro" id="IPR013341">
    <property type="entry name" value="Mandelate_racemase_N_dom"/>
</dbReference>
<dbReference type="GO" id="GO:0008869">
    <property type="term" value="F:galactonate dehydratase activity"/>
    <property type="evidence" value="ECO:0007669"/>
    <property type="project" value="UniProtKB-EC"/>
</dbReference>
<dbReference type="Gene3D" id="3.20.20.120">
    <property type="entry name" value="Enolase-like C-terminal domain"/>
    <property type="match status" value="1"/>
</dbReference>
<name>A0A6J4K466_9CHLR</name>
<proteinExistence type="predicted"/>
<dbReference type="InterPro" id="IPR013342">
    <property type="entry name" value="Mandelate_racemase_C"/>
</dbReference>
<dbReference type="SMART" id="SM00922">
    <property type="entry name" value="MR_MLE"/>
    <property type="match status" value="1"/>
</dbReference>
<dbReference type="SUPFAM" id="SSF51604">
    <property type="entry name" value="Enolase C-terminal domain-like"/>
    <property type="match status" value="1"/>
</dbReference>
<dbReference type="EC" id="4.2.1.6" evidence="3"/>
<reference evidence="3" key="1">
    <citation type="submission" date="2020-02" db="EMBL/GenBank/DDBJ databases">
        <authorList>
            <person name="Meier V. D."/>
        </authorList>
    </citation>
    <scope>NUCLEOTIDE SEQUENCE</scope>
    <source>
        <strain evidence="3">AVDCRST_MAG77</strain>
    </source>
</reference>
<dbReference type="Pfam" id="PF13378">
    <property type="entry name" value="MR_MLE_C"/>
    <property type="match status" value="1"/>
</dbReference>
<keyword evidence="1 3" id="KW-0456">Lyase</keyword>
<gene>
    <name evidence="3" type="ORF">AVDCRST_MAG77-5153</name>
</gene>
<dbReference type="Gene3D" id="3.30.390.10">
    <property type="entry name" value="Enolase-like, N-terminal domain"/>
    <property type="match status" value="1"/>
</dbReference>
<dbReference type="SFLD" id="SFLDS00001">
    <property type="entry name" value="Enolase"/>
    <property type="match status" value="1"/>
</dbReference>
<dbReference type="SUPFAM" id="SSF54826">
    <property type="entry name" value="Enolase N-terminal domain-like"/>
    <property type="match status" value="1"/>
</dbReference>
<dbReference type="PANTHER" id="PTHR48080:SF2">
    <property type="entry name" value="D-GALACTONATE DEHYDRATASE"/>
    <property type="match status" value="1"/>
</dbReference>
<organism evidence="3">
    <name type="scientific">uncultured Chloroflexota bacterium</name>
    <dbReference type="NCBI Taxonomy" id="166587"/>
    <lineage>
        <taxon>Bacteria</taxon>
        <taxon>Bacillati</taxon>
        <taxon>Chloroflexota</taxon>
        <taxon>environmental samples</taxon>
    </lineage>
</organism>
<dbReference type="PROSITE" id="PS00909">
    <property type="entry name" value="MR_MLE_2"/>
    <property type="match status" value="1"/>
</dbReference>
<dbReference type="InterPro" id="IPR034593">
    <property type="entry name" value="DgoD-like"/>
</dbReference>
<dbReference type="SFLD" id="SFLDG00179">
    <property type="entry name" value="mandelate_racemase"/>
    <property type="match status" value="1"/>
</dbReference>
<dbReference type="NCBIfam" id="NF010624">
    <property type="entry name" value="PRK14017.1"/>
    <property type="match status" value="1"/>
</dbReference>
<evidence type="ECO:0000256" key="1">
    <source>
        <dbReference type="ARBA" id="ARBA00023239"/>
    </source>
</evidence>
<dbReference type="InterPro" id="IPR029017">
    <property type="entry name" value="Enolase-like_N"/>
</dbReference>
<dbReference type="PROSITE" id="PS00908">
    <property type="entry name" value="MR_MLE_1"/>
    <property type="match status" value="1"/>
</dbReference>
<feature type="domain" description="Mandelate racemase/muconate lactonizing enzyme C-terminal" evidence="2">
    <location>
        <begin position="148"/>
        <end position="255"/>
    </location>
</feature>
<accession>A0A6J4K466</accession>
<protein>
    <submittedName>
        <fullName evidence="3">Galactonate dehydratase</fullName>
        <ecNumber evidence="3">4.2.1.6</ecNumber>
    </submittedName>
</protein>
<sequence>MQDPYAKPLTTPSETDGRFAMRQNRITKIETYLVKPRWLFLEMHTEEGIVGLGEPILEGRALTCQVAVKELEPWLIGEDPTRVVHLWQAMYRHAFYRGGEILTSALSGIEQALWDIYGKMMGVPVYKLLGGPTRDRIRIYGTAGGRTPEAAAESVREAVALGFNAIKTGVGRGRRGRLIETEQFTDDAVDIFAAMREAGGKEVDIAIDFHGAVPPQTAKRLVKALEPYHPFFIEEPVQWQNVDVLADITHSTHIPIATGERLFTKWGFREVLEKRAASILQPDLSHAGGIMETRLIAGMAEAYYAGLAPHCPLGPIAFAACVQLDATIPNFLCQEGGRHATPAMDGYLKTPFRHENGYLPLPTAPGLGIELDHEALQDKLGHDWQNPKAWAEDGSAIDW</sequence>
<evidence type="ECO:0000259" key="2">
    <source>
        <dbReference type="SMART" id="SM00922"/>
    </source>
</evidence>
<dbReference type="InterPro" id="IPR036849">
    <property type="entry name" value="Enolase-like_C_sf"/>
</dbReference>
<dbReference type="AlphaFoldDB" id="A0A6J4K466"/>
<dbReference type="InterPro" id="IPR029065">
    <property type="entry name" value="Enolase_C-like"/>
</dbReference>
<dbReference type="InterPro" id="IPR018110">
    <property type="entry name" value="Mandel_Rmase/mucon_lact_enz_CS"/>
</dbReference>
<dbReference type="GO" id="GO:0009063">
    <property type="term" value="P:amino acid catabolic process"/>
    <property type="evidence" value="ECO:0007669"/>
    <property type="project" value="InterPro"/>
</dbReference>